<reference evidence="3" key="1">
    <citation type="submission" date="2020-09" db="EMBL/GenBank/DDBJ databases">
        <authorList>
            <person name="Kim M.K."/>
        </authorList>
    </citation>
    <scope>NUCLEOTIDE SEQUENCE</scope>
    <source>
        <strain evidence="3">BT704</strain>
    </source>
</reference>
<protein>
    <submittedName>
        <fullName evidence="3">Acetylxylan esterase</fullName>
    </submittedName>
</protein>
<sequence>MPTYRLFSLIFLAISSWLTATAQTSELPLHLFSYDKTAPLAFTDSLIGTQQGVHIHKVSYASPVKGRVSGLLFIPSVKGPFAGILLQHGAPGTAMNQTPRGVYLARHGAVVLATNAPFAERGGDPIQFTPADSVEQVTYMINLQRAVDLLISRPDVDPNRLGYVGRSHGGAMGALFAGIERRLKTYILVVADGGLIAHFSSEKGELSDQVPLTCEQRKRWIAAMQPIEPIRYIHRAAPASLFMQSARQDEAVSTFAAEQLQKAAPANKVIKWYDAGHRLNTQSYIDQLAWFHDQLGTTAPGPDDQKGPDFPDAAAPKKNP</sequence>
<dbReference type="InterPro" id="IPR029058">
    <property type="entry name" value="AB_hydrolase_fold"/>
</dbReference>
<organism evidence="3 4">
    <name type="scientific">Spirosoma validum</name>
    <dbReference type="NCBI Taxonomy" id="2771355"/>
    <lineage>
        <taxon>Bacteria</taxon>
        <taxon>Pseudomonadati</taxon>
        <taxon>Bacteroidota</taxon>
        <taxon>Cytophagia</taxon>
        <taxon>Cytophagales</taxon>
        <taxon>Cytophagaceae</taxon>
        <taxon>Spirosoma</taxon>
    </lineage>
</organism>
<feature type="signal peptide" evidence="2">
    <location>
        <begin position="1"/>
        <end position="22"/>
    </location>
</feature>
<name>A0A927B451_9BACT</name>
<evidence type="ECO:0000256" key="2">
    <source>
        <dbReference type="SAM" id="SignalP"/>
    </source>
</evidence>
<evidence type="ECO:0000313" key="3">
    <source>
        <dbReference type="EMBL" id="MBD2754968.1"/>
    </source>
</evidence>
<dbReference type="AlphaFoldDB" id="A0A927B451"/>
<dbReference type="RefSeq" id="WP_191040598.1">
    <property type="nucleotide sequence ID" value="NZ_JACXAA010000007.1"/>
</dbReference>
<comment type="caution">
    <text evidence="3">The sequence shown here is derived from an EMBL/GenBank/DDBJ whole genome shotgun (WGS) entry which is preliminary data.</text>
</comment>
<evidence type="ECO:0000256" key="1">
    <source>
        <dbReference type="SAM" id="MobiDB-lite"/>
    </source>
</evidence>
<dbReference type="Proteomes" id="UP000653797">
    <property type="component" value="Unassembled WGS sequence"/>
</dbReference>
<keyword evidence="4" id="KW-1185">Reference proteome</keyword>
<keyword evidence="2" id="KW-0732">Signal</keyword>
<feature type="region of interest" description="Disordered" evidence="1">
    <location>
        <begin position="295"/>
        <end position="320"/>
    </location>
</feature>
<proteinExistence type="predicted"/>
<dbReference type="EMBL" id="JACXAA010000007">
    <property type="protein sequence ID" value="MBD2754968.1"/>
    <property type="molecule type" value="Genomic_DNA"/>
</dbReference>
<accession>A0A927B451</accession>
<dbReference type="Gene3D" id="3.40.50.1820">
    <property type="entry name" value="alpha/beta hydrolase"/>
    <property type="match status" value="1"/>
</dbReference>
<feature type="chain" id="PRO_5037434029" evidence="2">
    <location>
        <begin position="23"/>
        <end position="320"/>
    </location>
</feature>
<gene>
    <name evidence="3" type="ORF">IC230_18845</name>
</gene>
<dbReference type="InterPro" id="IPR050261">
    <property type="entry name" value="FrsA_esterase"/>
</dbReference>
<evidence type="ECO:0000313" key="4">
    <source>
        <dbReference type="Proteomes" id="UP000653797"/>
    </source>
</evidence>
<dbReference type="PANTHER" id="PTHR22946">
    <property type="entry name" value="DIENELACTONE HYDROLASE DOMAIN-CONTAINING PROTEIN-RELATED"/>
    <property type="match status" value="1"/>
</dbReference>
<dbReference type="SUPFAM" id="SSF53474">
    <property type="entry name" value="alpha/beta-Hydrolases"/>
    <property type="match status" value="1"/>
</dbReference>